<gene>
    <name evidence="4" type="ORF">QCO44_06305</name>
</gene>
<keyword evidence="2" id="KW-1133">Transmembrane helix</keyword>
<dbReference type="EMBL" id="JARVLH010000003">
    <property type="protein sequence ID" value="MEX5285252.1"/>
    <property type="molecule type" value="Genomic_DNA"/>
</dbReference>
<dbReference type="Gene3D" id="3.10.310.30">
    <property type="match status" value="1"/>
</dbReference>
<dbReference type="SMART" id="SM00267">
    <property type="entry name" value="GGDEF"/>
    <property type="match status" value="1"/>
</dbReference>
<proteinExistence type="inferred from homology"/>
<dbReference type="RefSeq" id="WP_368846978.1">
    <property type="nucleotide sequence ID" value="NZ_CP194411.1"/>
</dbReference>
<dbReference type="Gene3D" id="3.90.1640.10">
    <property type="entry name" value="inorganic pyrophosphatase (n-terminal core)"/>
    <property type="match status" value="1"/>
</dbReference>
<accession>A0ABV3X6P0</accession>
<dbReference type="PANTHER" id="PTHR47618">
    <property type="entry name" value="BIFUNCTIONAL OLIGORIBONUCLEASE AND PAP PHOSPHATASE NRNA"/>
    <property type="match status" value="1"/>
</dbReference>
<dbReference type="Pfam" id="PF24898">
    <property type="entry name" value="GGDEF_GdpP"/>
    <property type="match status" value="1"/>
</dbReference>
<evidence type="ECO:0000259" key="3">
    <source>
        <dbReference type="PROSITE" id="PS50887"/>
    </source>
</evidence>
<evidence type="ECO:0000256" key="2">
    <source>
        <dbReference type="SAM" id="Phobius"/>
    </source>
</evidence>
<comment type="function">
    <text evidence="1">Has phosphodiesterase (PDE) activity against cyclic-di-AMP (c-di-AMP).</text>
</comment>
<dbReference type="PIRSF" id="PIRSF026583">
    <property type="entry name" value="YybT"/>
    <property type="match status" value="1"/>
</dbReference>
<dbReference type="InterPro" id="IPR043128">
    <property type="entry name" value="Rev_trsase/Diguanyl_cyclase"/>
</dbReference>
<organism evidence="4 5">
    <name type="scientific">Selenomonas sputigena</name>
    <dbReference type="NCBI Taxonomy" id="69823"/>
    <lineage>
        <taxon>Bacteria</taxon>
        <taxon>Bacillati</taxon>
        <taxon>Bacillota</taxon>
        <taxon>Negativicutes</taxon>
        <taxon>Selenomonadales</taxon>
        <taxon>Selenomonadaceae</taxon>
        <taxon>Selenomonas</taxon>
    </lineage>
</organism>
<keyword evidence="1 2" id="KW-0472">Membrane</keyword>
<feature type="transmembrane region" description="Helical" evidence="2">
    <location>
        <begin position="31"/>
        <end position="47"/>
    </location>
</feature>
<comment type="caution">
    <text evidence="4">The sequence shown here is derived from an EMBL/GenBank/DDBJ whole genome shotgun (WGS) entry which is preliminary data.</text>
</comment>
<dbReference type="Gene3D" id="3.30.70.270">
    <property type="match status" value="1"/>
</dbReference>
<dbReference type="EC" id="3.1.4.-" evidence="1"/>
<keyword evidence="1" id="KW-0378">Hydrolase</keyword>
<evidence type="ECO:0000313" key="5">
    <source>
        <dbReference type="Proteomes" id="UP001559623"/>
    </source>
</evidence>
<keyword evidence="2" id="KW-0812">Transmembrane</keyword>
<evidence type="ECO:0000256" key="1">
    <source>
        <dbReference type="PIRNR" id="PIRNR026583"/>
    </source>
</evidence>
<dbReference type="Pfam" id="PF01368">
    <property type="entry name" value="DHH"/>
    <property type="match status" value="1"/>
</dbReference>
<dbReference type="Pfam" id="PF02272">
    <property type="entry name" value="DHHA1"/>
    <property type="match status" value="1"/>
</dbReference>
<dbReference type="SUPFAM" id="SSF64182">
    <property type="entry name" value="DHH phosphoesterases"/>
    <property type="match status" value="1"/>
</dbReference>
<keyword evidence="1" id="KW-1003">Cell membrane</keyword>
<evidence type="ECO:0000313" key="4">
    <source>
        <dbReference type="EMBL" id="MEX5285252.1"/>
    </source>
</evidence>
<dbReference type="InterPro" id="IPR000160">
    <property type="entry name" value="GGDEF_dom"/>
</dbReference>
<dbReference type="InterPro" id="IPR001667">
    <property type="entry name" value="DDH_dom"/>
</dbReference>
<feature type="domain" description="GGDEF" evidence="3">
    <location>
        <begin position="179"/>
        <end position="308"/>
    </location>
</feature>
<reference evidence="4 5" key="1">
    <citation type="submission" date="2023-04" db="EMBL/GenBank/DDBJ databases">
        <title>Genome Sequence of Selenomonas sputigena ATCC 33150.</title>
        <authorList>
            <person name="Miller D.P."/>
            <person name="Anvari S."/>
            <person name="Polson S.W."/>
            <person name="Macdonald M."/>
            <person name="Mcdowell J.V."/>
        </authorList>
    </citation>
    <scope>NUCLEOTIDE SEQUENCE [LARGE SCALE GENOMIC DNA]</scope>
    <source>
        <strain evidence="4 5">ATCC 33150</strain>
    </source>
</reference>
<comment type="subcellular location">
    <subcellularLocation>
        <location evidence="1">Cell membrane</location>
    </subcellularLocation>
</comment>
<dbReference type="Proteomes" id="UP001559623">
    <property type="component" value="Unassembled WGS sequence"/>
</dbReference>
<dbReference type="PROSITE" id="PS50887">
    <property type="entry name" value="GGDEF"/>
    <property type="match status" value="1"/>
</dbReference>
<protein>
    <recommendedName>
        <fullName evidence="1">Cyclic-di-AMP phosphodiesterase</fullName>
        <ecNumber evidence="1">3.1.4.-</ecNumber>
    </recommendedName>
</protein>
<dbReference type="InterPro" id="IPR051319">
    <property type="entry name" value="Oligoribo/pAp-PDE_c-di-AMP_PDE"/>
</dbReference>
<dbReference type="InterPro" id="IPR003156">
    <property type="entry name" value="DHHA1_dom"/>
</dbReference>
<dbReference type="InterPro" id="IPR014528">
    <property type="entry name" value="GdpP/PdeA"/>
</dbReference>
<comment type="catalytic activity">
    <reaction evidence="1">
        <text>3',3'-c-di-AMP + H2O = 5'-O-phosphonoadenylyl-(3'-&gt;5')-adenosine + H(+)</text>
        <dbReference type="Rhea" id="RHEA:54420"/>
        <dbReference type="ChEBI" id="CHEBI:15377"/>
        <dbReference type="ChEBI" id="CHEBI:15378"/>
        <dbReference type="ChEBI" id="CHEBI:71500"/>
        <dbReference type="ChEBI" id="CHEBI:138171"/>
    </reaction>
</comment>
<dbReference type="InterPro" id="IPR038763">
    <property type="entry name" value="DHH_sf"/>
</dbReference>
<keyword evidence="5" id="KW-1185">Reference proteome</keyword>
<dbReference type="PANTHER" id="PTHR47618:SF2">
    <property type="entry name" value="CYCLIC-DI-AMP PHOSPHODIESTERASE GDPP"/>
    <property type="match status" value="1"/>
</dbReference>
<dbReference type="Gene3D" id="3.30.450.20">
    <property type="entry name" value="PAS domain"/>
    <property type="match status" value="1"/>
</dbReference>
<name>A0ABV3X6P0_9FIRM</name>
<comment type="similarity">
    <text evidence="1">Belongs to the GdpP/PdeA phosphodiesterase family.</text>
</comment>
<sequence>MPRNLSAWMDACIYLAALLALVLVLSWYNPYVASIAFVVWLFVALFSRERCRDRQRTFDSYCCDVVRNVSEVMNFAIERLPQGILIVDPVGRIKWMNGSIAEYLGGNLEVGLALQDFWPEVKLDSFWGTSGETIVSYEDRSFKVRYRPIVISDNLKGLMALYVEDYTDFQDMRQAFKDSRTVLSYIQIDNFDEVVQGLTESEQTGLLFEANRRLDEWMKGLGGFMRRVSDDLYVGVLERKALDRAQEEHFDVLDRMRVLQGSNRLPLTLSMGMAVAEGQAMEALGREAQAGLDLALGRGGDQVVVRMGGKNQFFGGKAKAVEKHTRVKARVVAHAVREIIENSDEVFVMGHHNEDFDCFGAAIGIMKMARDLEKPVHIVLSDMNAGIDKIVDLLEGAPEYEGLIVHASELESIDSLNPALFVVDTHIPHLVAAPLLLERIAHQVVVIDHHRRSGESFIKTPLLVYIEPAASSASELVTELLMYFSEEVRLSRFEATALYSGIIVDTKNFTVQTGIRTFDAAAYLRRGGADPVVVRHLFRTDYETEMAISKAKAEAKLYPGGLITARCPQVIPNVSAIAAQVADALLRIEGVRMSLVFFQIKDDEVGISARSSGELNMQVIMEQFGGGGHQNVAGAQVAGGVLADIEKRAVELSLKQIEEIDQDESDIAAGHQEGRK</sequence>